<comment type="similarity">
    <text evidence="4">Belongs to the metallo-dependent hydrolases superfamily. DHOase family. Class I DHOase subfamily.</text>
</comment>
<comment type="similarity">
    <text evidence="5">Belongs to the metallo-dependent hydrolases superfamily. Allantoinase family.</text>
</comment>
<dbReference type="GO" id="GO:0005737">
    <property type="term" value="C:cytoplasm"/>
    <property type="evidence" value="ECO:0007669"/>
    <property type="project" value="TreeGrafter"/>
</dbReference>
<evidence type="ECO:0000256" key="2">
    <source>
        <dbReference type="ARBA" id="ARBA00002368"/>
    </source>
</evidence>
<accession>A0A4Q5L8R1</accession>
<dbReference type="Gene3D" id="3.20.20.140">
    <property type="entry name" value="Metal-dependent hydrolases"/>
    <property type="match status" value="1"/>
</dbReference>
<dbReference type="SUPFAM" id="SSF51338">
    <property type="entry name" value="Composite domain of metallo-dependent hydrolases"/>
    <property type="match status" value="1"/>
</dbReference>
<dbReference type="InterPro" id="IPR002195">
    <property type="entry name" value="Dihydroorotase_CS"/>
</dbReference>
<dbReference type="RefSeq" id="WP_129922861.1">
    <property type="nucleotide sequence ID" value="NZ_SEWE01000058.1"/>
</dbReference>
<keyword evidence="8" id="KW-0479">Metal-binding</keyword>
<comment type="function">
    <text evidence="2">Catalyzes the reversible cyclization of carbamoyl aspartate to dihydroorotate.</text>
</comment>
<evidence type="ECO:0000313" key="12">
    <source>
        <dbReference type="EMBL" id="RYU76396.1"/>
    </source>
</evidence>
<dbReference type="InterPro" id="IPR011059">
    <property type="entry name" value="Metal-dep_hydrolase_composite"/>
</dbReference>
<dbReference type="GO" id="GO:0004038">
    <property type="term" value="F:allantoinase activity"/>
    <property type="evidence" value="ECO:0007669"/>
    <property type="project" value="UniProtKB-EC"/>
</dbReference>
<organism evidence="12 13">
    <name type="scientific">Hymenobacter persicinus</name>
    <dbReference type="NCBI Taxonomy" id="2025506"/>
    <lineage>
        <taxon>Bacteria</taxon>
        <taxon>Pseudomonadati</taxon>
        <taxon>Bacteroidota</taxon>
        <taxon>Cytophagia</taxon>
        <taxon>Cytophagales</taxon>
        <taxon>Hymenobacteraceae</taxon>
        <taxon>Hymenobacter</taxon>
    </lineage>
</organism>
<comment type="subunit">
    <text evidence="6">Homotetramer.</text>
</comment>
<keyword evidence="13" id="KW-1185">Reference proteome</keyword>
<dbReference type="GO" id="GO:0006145">
    <property type="term" value="P:purine nucleobase catabolic process"/>
    <property type="evidence" value="ECO:0007669"/>
    <property type="project" value="TreeGrafter"/>
</dbReference>
<evidence type="ECO:0000256" key="1">
    <source>
        <dbReference type="ARBA" id="ARBA00001947"/>
    </source>
</evidence>
<name>A0A4Q5L8R1_9BACT</name>
<keyword evidence="9 12" id="KW-0378">Hydrolase</keyword>
<dbReference type="InterPro" id="IPR006680">
    <property type="entry name" value="Amidohydro-rel"/>
</dbReference>
<evidence type="ECO:0000256" key="9">
    <source>
        <dbReference type="ARBA" id="ARBA00022801"/>
    </source>
</evidence>
<dbReference type="PANTHER" id="PTHR43668">
    <property type="entry name" value="ALLANTOINASE"/>
    <property type="match status" value="1"/>
</dbReference>
<evidence type="ECO:0000259" key="11">
    <source>
        <dbReference type="Pfam" id="PF01979"/>
    </source>
</evidence>
<evidence type="ECO:0000256" key="10">
    <source>
        <dbReference type="ARBA" id="ARBA00022833"/>
    </source>
</evidence>
<comment type="caution">
    <text evidence="12">The sequence shown here is derived from an EMBL/GenBank/DDBJ whole genome shotgun (WGS) entry which is preliminary data.</text>
</comment>
<dbReference type="InterPro" id="IPR017593">
    <property type="entry name" value="Allantoinase"/>
</dbReference>
<dbReference type="SUPFAM" id="SSF51556">
    <property type="entry name" value="Metallo-dependent hydrolases"/>
    <property type="match status" value="1"/>
</dbReference>
<dbReference type="PROSITE" id="PS00482">
    <property type="entry name" value="DIHYDROOROTASE_1"/>
    <property type="match status" value="1"/>
</dbReference>
<dbReference type="NCBIfam" id="TIGR03178">
    <property type="entry name" value="allantoinase"/>
    <property type="match status" value="1"/>
</dbReference>
<comment type="cofactor">
    <cofactor evidence="1">
        <name>Zn(2+)</name>
        <dbReference type="ChEBI" id="CHEBI:29105"/>
    </cofactor>
</comment>
<reference evidence="12 13" key="1">
    <citation type="submission" date="2019-02" db="EMBL/GenBank/DDBJ databases">
        <title>Bacterial novel species isolated from soil.</title>
        <authorList>
            <person name="Jung H.-Y."/>
        </authorList>
    </citation>
    <scope>NUCLEOTIDE SEQUENCE [LARGE SCALE GENOMIC DNA]</scope>
    <source>
        <strain evidence="12 13">1-3-3-3</strain>
    </source>
</reference>
<dbReference type="FunFam" id="3.20.20.140:FF:000032">
    <property type="entry name" value="Allantoinase Dal1"/>
    <property type="match status" value="1"/>
</dbReference>
<evidence type="ECO:0000256" key="6">
    <source>
        <dbReference type="ARBA" id="ARBA00011881"/>
    </source>
</evidence>
<dbReference type="Proteomes" id="UP000294155">
    <property type="component" value="Unassembled WGS sequence"/>
</dbReference>
<keyword evidence="10" id="KW-0862">Zinc</keyword>
<comment type="pathway">
    <text evidence="3">Nitrogen metabolism; (S)-allantoin degradation; allantoate from (S)-allantoin: step 1/1.</text>
</comment>
<feature type="domain" description="Amidohydrolase-related" evidence="11">
    <location>
        <begin position="51"/>
        <end position="427"/>
    </location>
</feature>
<evidence type="ECO:0000256" key="4">
    <source>
        <dbReference type="ARBA" id="ARBA00010286"/>
    </source>
</evidence>
<protein>
    <recommendedName>
        <fullName evidence="7">allantoinase</fullName>
        <ecNumber evidence="7">3.5.2.5</ecNumber>
    </recommendedName>
</protein>
<evidence type="ECO:0000256" key="8">
    <source>
        <dbReference type="ARBA" id="ARBA00022723"/>
    </source>
</evidence>
<dbReference type="PANTHER" id="PTHR43668:SF2">
    <property type="entry name" value="ALLANTOINASE"/>
    <property type="match status" value="1"/>
</dbReference>
<gene>
    <name evidence="12" type="primary">allB</name>
    <name evidence="12" type="ORF">EWM57_18845</name>
</gene>
<dbReference type="OrthoDB" id="9765462at2"/>
<dbReference type="GO" id="GO:0000256">
    <property type="term" value="P:allantoin catabolic process"/>
    <property type="evidence" value="ECO:0007669"/>
    <property type="project" value="InterPro"/>
</dbReference>
<evidence type="ECO:0000256" key="3">
    <source>
        <dbReference type="ARBA" id="ARBA00004968"/>
    </source>
</evidence>
<evidence type="ECO:0000313" key="13">
    <source>
        <dbReference type="Proteomes" id="UP000294155"/>
    </source>
</evidence>
<dbReference type="InterPro" id="IPR050138">
    <property type="entry name" value="DHOase/Allantoinase_Hydrolase"/>
</dbReference>
<dbReference type="GO" id="GO:0050897">
    <property type="term" value="F:cobalt ion binding"/>
    <property type="evidence" value="ECO:0007669"/>
    <property type="project" value="InterPro"/>
</dbReference>
<dbReference type="GO" id="GO:0008270">
    <property type="term" value="F:zinc ion binding"/>
    <property type="evidence" value="ECO:0007669"/>
    <property type="project" value="InterPro"/>
</dbReference>
<dbReference type="EMBL" id="SEWE01000058">
    <property type="protein sequence ID" value="RYU76396.1"/>
    <property type="molecule type" value="Genomic_DNA"/>
</dbReference>
<evidence type="ECO:0000256" key="5">
    <source>
        <dbReference type="ARBA" id="ARBA00010368"/>
    </source>
</evidence>
<dbReference type="AlphaFoldDB" id="A0A4Q5L8R1"/>
<dbReference type="Pfam" id="PF01979">
    <property type="entry name" value="Amidohydro_1"/>
    <property type="match status" value="1"/>
</dbReference>
<dbReference type="EC" id="3.5.2.5" evidence="7"/>
<evidence type="ECO:0000256" key="7">
    <source>
        <dbReference type="ARBA" id="ARBA00012863"/>
    </source>
</evidence>
<dbReference type="InterPro" id="IPR032466">
    <property type="entry name" value="Metal_Hydrolase"/>
</dbReference>
<proteinExistence type="inferred from homology"/>
<sequence length="444" mass="48490">MSDLAIKSQRVVTPDGLRPALVLIENGKITELRDVEAEVDCTVIDVGSRALLPGVIDPHVHINEPGRTDWEGFNTATRAALAGGLTTLVDMPLNSSPVTTSVANFEQKLAATQGQLHTNVGFWGGIVPGNAAEVEGLIQRGVLGFKAFLTHSGIDDFPNATEADLRQAMPILARHGLPLLVHCELTTDDAEWKQHDKQSYQNYLASRPKEWEDEAVALMIRLCAETRCPVHIVHLSSANSIAPIAAAKAQGLPLTVETGQHYLFFNAEDIPDGQTRFKCAPPIREKENNDQLWAALQTGIIDFVATDHSPAPPELKQIETGDFTTAWGGIASLQLALPVLWTAAQQRGATLNDLAKWLSENPAKLAGQAHRKGRIAPGYDADLLVLDPENSFQVTEALIQHKHKVSPYLGLELRGVVEQTFLHGELVYQRPEFVQLNQGQLLTR</sequence>